<evidence type="ECO:0000256" key="5">
    <source>
        <dbReference type="ARBA" id="ARBA00023136"/>
    </source>
</evidence>
<dbReference type="Proteomes" id="UP001159427">
    <property type="component" value="Unassembled WGS sequence"/>
</dbReference>
<feature type="binding site" evidence="11">
    <location>
        <position position="570"/>
    </location>
    <ligand>
        <name>ATP</name>
        <dbReference type="ChEBI" id="CHEBI:30616"/>
    </ligand>
</feature>
<keyword evidence="5 12" id="KW-0472">Membrane</keyword>
<dbReference type="InterPro" id="IPR007110">
    <property type="entry name" value="Ig-like_dom"/>
</dbReference>
<dbReference type="InterPro" id="IPR000719">
    <property type="entry name" value="Prot_kinase_dom"/>
</dbReference>
<dbReference type="PRINTS" id="PR00109">
    <property type="entry name" value="TYRKINASE"/>
</dbReference>
<dbReference type="Pfam" id="PF07714">
    <property type="entry name" value="PK_Tyr_Ser-Thr"/>
    <property type="match status" value="1"/>
</dbReference>
<keyword evidence="9" id="KW-0393">Immunoglobulin domain</keyword>
<dbReference type="SUPFAM" id="SSF56112">
    <property type="entry name" value="Protein kinase-like (PK-like)"/>
    <property type="match status" value="1"/>
</dbReference>
<accession>A0ABN8M7R5</accession>
<evidence type="ECO:0000256" key="2">
    <source>
        <dbReference type="ARBA" id="ARBA00011902"/>
    </source>
</evidence>
<evidence type="ECO:0000259" key="13">
    <source>
        <dbReference type="PROSITE" id="PS50011"/>
    </source>
</evidence>
<dbReference type="PIRSF" id="PIRSF000615">
    <property type="entry name" value="TyrPK_CSF1-R"/>
    <property type="match status" value="1"/>
</dbReference>
<sequence length="792" mass="88358">SLCYFKLDAQSITWYEPPPVTTVSDRSVVHTSKIELYEESTNEQLSWRFSLTETVIYVTLELEGTGVVATILPSAGDVSVNQAFTSRLNVTWVTGHITLIFFNVSTSDEGVFSCQLSVPGNWWRSKIEVFVLAPPRFIDVSSDKSLREGHHLQLICDASGRPTPNITWVKGGSESDVLHRGSTWDFKNISRIEAGIYRCTAYNGAGNPVSHTLRVNVQFSPVINLQNEYYVGREKRASIYCNVEGYPPPTITWTPCDPQENVCNQNMLNIPKVVEDCVYICKAKNSLGFDFASTKLLIRAKVINLTLIITSKDCSVNDQSFWNAIQDPFSQMFENESTYRKTTVVDVRCGSLIVDLSLTFSSSVTEKWILDKLKETAKNGKLGDFSVNASSIHGTQTIILHTTTLPFSTATPGPPDACQGCSCNSSILIVLVSILAGIIVVQAVCLFLVHKKGMVNVVCSRLFQDAVQMEHRQPEQVSHEQQPSEVSSGRQYMPLVKARQYSNTTEVIPSSETTSSDQYEPLNSSTISYEILRENVIIEKIIGKGAFGQVAKGKVTGLGGTTHETQVAVKRLKGKLLIDHSNAPESDRKDLLSELEVMKTLKPHPHVIKLLGCVTETEPLLILIEYVPYGDLLGYLRKSRGLKDTYYKDPDIKPQTSLTSQRLITFAWQIADGMSYLSSKSIIHRDLAARNVLVGENEICKVTDFGMARDVQQENIYERKTKGRLPVKWTAYEALLFGKYTTKSDVWSYGVLLYEIFTIGGSPYPQMDGRKIVSLLQDGYRMPKPKHVADEL</sequence>
<organism evidence="15 16">
    <name type="scientific">Porites evermanni</name>
    <dbReference type="NCBI Taxonomy" id="104178"/>
    <lineage>
        <taxon>Eukaryota</taxon>
        <taxon>Metazoa</taxon>
        <taxon>Cnidaria</taxon>
        <taxon>Anthozoa</taxon>
        <taxon>Hexacorallia</taxon>
        <taxon>Scleractinia</taxon>
        <taxon>Fungiina</taxon>
        <taxon>Poritidae</taxon>
        <taxon>Porites</taxon>
    </lineage>
</organism>
<comment type="catalytic activity">
    <reaction evidence="10">
        <text>L-tyrosyl-[protein] + ATP = O-phospho-L-tyrosyl-[protein] + ADP + H(+)</text>
        <dbReference type="Rhea" id="RHEA:10596"/>
        <dbReference type="Rhea" id="RHEA-COMP:10136"/>
        <dbReference type="Rhea" id="RHEA-COMP:20101"/>
        <dbReference type="ChEBI" id="CHEBI:15378"/>
        <dbReference type="ChEBI" id="CHEBI:30616"/>
        <dbReference type="ChEBI" id="CHEBI:46858"/>
        <dbReference type="ChEBI" id="CHEBI:61978"/>
        <dbReference type="ChEBI" id="CHEBI:456216"/>
        <dbReference type="EC" id="2.7.10.1"/>
    </reaction>
</comment>
<dbReference type="Gene3D" id="3.30.200.20">
    <property type="entry name" value="Phosphorylase Kinase, domain 1"/>
    <property type="match status" value="1"/>
</dbReference>
<feature type="non-terminal residue" evidence="15">
    <location>
        <position position="1"/>
    </location>
</feature>
<dbReference type="SUPFAM" id="SSF48726">
    <property type="entry name" value="Immunoglobulin"/>
    <property type="match status" value="3"/>
</dbReference>
<evidence type="ECO:0000313" key="15">
    <source>
        <dbReference type="EMBL" id="CAH3025641.1"/>
    </source>
</evidence>
<dbReference type="CDD" id="cd00192">
    <property type="entry name" value="PTKc"/>
    <property type="match status" value="1"/>
</dbReference>
<keyword evidence="4 12" id="KW-1133">Transmembrane helix</keyword>
<evidence type="ECO:0000256" key="9">
    <source>
        <dbReference type="ARBA" id="ARBA00023319"/>
    </source>
</evidence>
<dbReference type="InterPro" id="IPR050122">
    <property type="entry name" value="RTK"/>
</dbReference>
<comment type="caution">
    <text evidence="15">The sequence shown here is derived from an EMBL/GenBank/DDBJ whole genome shotgun (WGS) entry which is preliminary data.</text>
</comment>
<dbReference type="PROSITE" id="PS50835">
    <property type="entry name" value="IG_LIKE"/>
    <property type="match status" value="2"/>
</dbReference>
<keyword evidence="3 12" id="KW-0812">Transmembrane</keyword>
<dbReference type="InterPro" id="IPR001245">
    <property type="entry name" value="Ser-Thr/Tyr_kinase_cat_dom"/>
</dbReference>
<keyword evidence="11" id="KW-0067">ATP-binding</keyword>
<evidence type="ECO:0000256" key="6">
    <source>
        <dbReference type="ARBA" id="ARBA00023157"/>
    </source>
</evidence>
<dbReference type="InterPro" id="IPR008266">
    <property type="entry name" value="Tyr_kinase_AS"/>
</dbReference>
<evidence type="ECO:0000256" key="11">
    <source>
        <dbReference type="PROSITE-ProRule" id="PRU10141"/>
    </source>
</evidence>
<name>A0ABN8M7R5_9CNID</name>
<feature type="domain" description="Protein kinase" evidence="13">
    <location>
        <begin position="536"/>
        <end position="792"/>
    </location>
</feature>
<proteinExistence type="predicted"/>
<dbReference type="InterPro" id="IPR036179">
    <property type="entry name" value="Ig-like_dom_sf"/>
</dbReference>
<dbReference type="Pfam" id="PF13927">
    <property type="entry name" value="Ig_3"/>
    <property type="match status" value="1"/>
</dbReference>
<dbReference type="InterPro" id="IPR013783">
    <property type="entry name" value="Ig-like_fold"/>
</dbReference>
<dbReference type="InterPro" id="IPR020635">
    <property type="entry name" value="Tyr_kinase_cat_dom"/>
</dbReference>
<evidence type="ECO:0000256" key="1">
    <source>
        <dbReference type="ARBA" id="ARBA00004167"/>
    </source>
</evidence>
<dbReference type="PROSITE" id="PS00109">
    <property type="entry name" value="PROTEIN_KINASE_TYR"/>
    <property type="match status" value="1"/>
</dbReference>
<dbReference type="SMART" id="SM00408">
    <property type="entry name" value="IGc2"/>
    <property type="match status" value="2"/>
</dbReference>
<dbReference type="InterPro" id="IPR003599">
    <property type="entry name" value="Ig_sub"/>
</dbReference>
<dbReference type="PROSITE" id="PS50011">
    <property type="entry name" value="PROTEIN_KINASE_DOM"/>
    <property type="match status" value="1"/>
</dbReference>
<dbReference type="EC" id="2.7.10.1" evidence="2"/>
<reference evidence="15 16" key="1">
    <citation type="submission" date="2022-05" db="EMBL/GenBank/DDBJ databases">
        <authorList>
            <consortium name="Genoscope - CEA"/>
            <person name="William W."/>
        </authorList>
    </citation>
    <scope>NUCLEOTIDE SEQUENCE [LARGE SCALE GENOMIC DNA]</scope>
</reference>
<keyword evidence="11" id="KW-0547">Nucleotide-binding</keyword>
<dbReference type="InterPro" id="IPR017441">
    <property type="entry name" value="Protein_kinase_ATP_BS"/>
</dbReference>
<protein>
    <recommendedName>
        <fullName evidence="2">receptor protein-tyrosine kinase</fullName>
        <ecNumber evidence="2">2.7.10.1</ecNumber>
    </recommendedName>
</protein>
<evidence type="ECO:0000256" key="7">
    <source>
        <dbReference type="ARBA" id="ARBA00023170"/>
    </source>
</evidence>
<dbReference type="Gene3D" id="2.60.40.10">
    <property type="entry name" value="Immunoglobulins"/>
    <property type="match status" value="3"/>
</dbReference>
<evidence type="ECO:0000256" key="12">
    <source>
        <dbReference type="SAM" id="Phobius"/>
    </source>
</evidence>
<evidence type="ECO:0000259" key="14">
    <source>
        <dbReference type="PROSITE" id="PS50835"/>
    </source>
</evidence>
<dbReference type="PANTHER" id="PTHR24416:SF621">
    <property type="entry name" value="TYROSINE KINASE RECEPTOR CAD96CA"/>
    <property type="match status" value="1"/>
</dbReference>
<dbReference type="EMBL" id="CALNXI010000364">
    <property type="protein sequence ID" value="CAH3025641.1"/>
    <property type="molecule type" value="Genomic_DNA"/>
</dbReference>
<evidence type="ECO:0000256" key="10">
    <source>
        <dbReference type="ARBA" id="ARBA00051243"/>
    </source>
</evidence>
<feature type="domain" description="Ig-like" evidence="14">
    <location>
        <begin position="135"/>
        <end position="216"/>
    </location>
</feature>
<keyword evidence="7" id="KW-0675">Receptor</keyword>
<comment type="subcellular location">
    <subcellularLocation>
        <location evidence="1">Membrane</location>
        <topology evidence="1">Single-pass membrane protein</topology>
    </subcellularLocation>
</comment>
<feature type="transmembrane region" description="Helical" evidence="12">
    <location>
        <begin position="427"/>
        <end position="449"/>
    </location>
</feature>
<gene>
    <name evidence="15" type="ORF">PEVE_00026761</name>
</gene>
<evidence type="ECO:0000256" key="8">
    <source>
        <dbReference type="ARBA" id="ARBA00023180"/>
    </source>
</evidence>
<dbReference type="Gene3D" id="1.10.510.10">
    <property type="entry name" value="Transferase(Phosphotransferase) domain 1"/>
    <property type="match status" value="1"/>
</dbReference>
<keyword evidence="8" id="KW-0325">Glycoprotein</keyword>
<dbReference type="InterPro" id="IPR003598">
    <property type="entry name" value="Ig_sub2"/>
</dbReference>
<dbReference type="PANTHER" id="PTHR24416">
    <property type="entry name" value="TYROSINE-PROTEIN KINASE RECEPTOR"/>
    <property type="match status" value="1"/>
</dbReference>
<evidence type="ECO:0000313" key="16">
    <source>
        <dbReference type="Proteomes" id="UP001159427"/>
    </source>
</evidence>
<dbReference type="InterPro" id="IPR011009">
    <property type="entry name" value="Kinase-like_dom_sf"/>
</dbReference>
<dbReference type="PROSITE" id="PS00107">
    <property type="entry name" value="PROTEIN_KINASE_ATP"/>
    <property type="match status" value="1"/>
</dbReference>
<keyword evidence="6" id="KW-1015">Disulfide bond</keyword>
<evidence type="ECO:0000256" key="3">
    <source>
        <dbReference type="ARBA" id="ARBA00022692"/>
    </source>
</evidence>
<keyword evidence="16" id="KW-1185">Reference proteome</keyword>
<dbReference type="SMART" id="SM00219">
    <property type="entry name" value="TyrKc"/>
    <property type="match status" value="1"/>
</dbReference>
<feature type="domain" description="Ig-like" evidence="14">
    <location>
        <begin position="221"/>
        <end position="297"/>
    </location>
</feature>
<dbReference type="SMART" id="SM00409">
    <property type="entry name" value="IG"/>
    <property type="match status" value="3"/>
</dbReference>
<evidence type="ECO:0000256" key="4">
    <source>
        <dbReference type="ARBA" id="ARBA00022989"/>
    </source>
</evidence>